<dbReference type="GO" id="GO:0042256">
    <property type="term" value="P:cytosolic ribosome assembly"/>
    <property type="evidence" value="ECO:0007669"/>
    <property type="project" value="InterPro"/>
</dbReference>
<dbReference type="Gene3D" id="3.30.1250.10">
    <property type="entry name" value="Ribosome maturation protein SBDS, N-terminal domain"/>
    <property type="match status" value="1"/>
</dbReference>
<sequence length="231" mass="26069">MVSLEEAVIARLKEGENRFEILIDPKAAADLIDGKEVDILNSLAIDAVFKDAKKGEHAPEELLEKKFGTKDIVEIAKTIILKGEIQLTTEQRREMQERKRKKIIDFIVKNSMDPQTKLPHPRQRIELAIKEAGIHIDPFKPVDQQVNTVIEALRPLIPISIEQVKIAVKIPAQFIGKAYGVVRNLGKLLKEEWQADGSWLGVIQIPAGIQIDFYDKLNDITKGNVETKILK</sequence>
<dbReference type="InterPro" id="IPR046928">
    <property type="entry name" value="SDO1/SBDS_C"/>
</dbReference>
<evidence type="ECO:0000259" key="2">
    <source>
        <dbReference type="Pfam" id="PF01172"/>
    </source>
</evidence>
<dbReference type="NCBIfam" id="TIGR00291">
    <property type="entry name" value="RNA_SBDS"/>
    <property type="match status" value="1"/>
</dbReference>
<evidence type="ECO:0000259" key="3">
    <source>
        <dbReference type="Pfam" id="PF09377"/>
    </source>
</evidence>
<dbReference type="AlphaFoldDB" id="A0A7V1I3W8"/>
<dbReference type="Pfam" id="PF20268">
    <property type="entry name" value="SBDS_C"/>
    <property type="match status" value="1"/>
</dbReference>
<dbReference type="InterPro" id="IPR036786">
    <property type="entry name" value="Ribosome_mat_SBDS_N_sf"/>
</dbReference>
<dbReference type="SUPFAM" id="SSF89895">
    <property type="entry name" value="FYSH domain"/>
    <property type="match status" value="1"/>
</dbReference>
<accession>A0A7V1I3W8</accession>
<name>A0A7V1I3W8_DESA2</name>
<evidence type="ECO:0000313" key="5">
    <source>
        <dbReference type="EMBL" id="HEB73872.1"/>
    </source>
</evidence>
<dbReference type="PANTHER" id="PTHR10927:SF4">
    <property type="entry name" value="RIBOSOME MATURATION PROTEIN SDO1 HOMOLOG"/>
    <property type="match status" value="1"/>
</dbReference>
<dbReference type="Gene3D" id="1.10.10.900">
    <property type="entry name" value="SBDS protein C-terminal domain, subdomain 1"/>
    <property type="match status" value="1"/>
</dbReference>
<dbReference type="Proteomes" id="UP000886268">
    <property type="component" value="Unassembled WGS sequence"/>
</dbReference>
<dbReference type="Pfam" id="PF01172">
    <property type="entry name" value="SBDS_N"/>
    <property type="match status" value="1"/>
</dbReference>
<gene>
    <name evidence="5" type="ORF">ENJ03_01445</name>
</gene>
<comment type="similarity">
    <text evidence="1">Belongs to the SDO1/SBDS family.</text>
</comment>
<evidence type="ECO:0000259" key="4">
    <source>
        <dbReference type="Pfam" id="PF20268"/>
    </source>
</evidence>
<dbReference type="InterPro" id="IPR018978">
    <property type="entry name" value="SDO1/SBDS_central"/>
</dbReference>
<dbReference type="PANTHER" id="PTHR10927">
    <property type="entry name" value="RIBOSOME MATURATION PROTEIN SBDS"/>
    <property type="match status" value="1"/>
</dbReference>
<protein>
    <submittedName>
        <fullName evidence="5">Ribosome assembly factor SBDS</fullName>
    </submittedName>
</protein>
<organism evidence="5">
    <name type="scientific">Desulfofervidus auxilii</name>
    <dbReference type="NCBI Taxonomy" id="1621989"/>
    <lineage>
        <taxon>Bacteria</taxon>
        <taxon>Pseudomonadati</taxon>
        <taxon>Thermodesulfobacteriota</taxon>
        <taxon>Candidatus Desulfofervidia</taxon>
        <taxon>Candidatus Desulfofervidales</taxon>
        <taxon>Candidatus Desulfofervidaceae</taxon>
        <taxon>Candidatus Desulfofervidus</taxon>
    </lineage>
</organism>
<dbReference type="Pfam" id="PF09377">
    <property type="entry name" value="SBDS_domain_II"/>
    <property type="match status" value="1"/>
</dbReference>
<dbReference type="SUPFAM" id="SSF109728">
    <property type="entry name" value="Hypothetical protein AF0491, middle domain"/>
    <property type="match status" value="1"/>
</dbReference>
<dbReference type="InterPro" id="IPR037188">
    <property type="entry name" value="Sdo1/SBDS_central_sf"/>
</dbReference>
<dbReference type="InterPro" id="IPR035647">
    <property type="entry name" value="EFG_III/V"/>
</dbReference>
<proteinExistence type="inferred from homology"/>
<dbReference type="SUPFAM" id="SSF54980">
    <property type="entry name" value="EF-G C-terminal domain-like"/>
    <property type="match status" value="1"/>
</dbReference>
<dbReference type="InterPro" id="IPR019783">
    <property type="entry name" value="SDO1/SBDS_N"/>
</dbReference>
<dbReference type="InterPro" id="IPR002140">
    <property type="entry name" value="Sdo1/SBDS"/>
</dbReference>
<dbReference type="InterPro" id="IPR039100">
    <property type="entry name" value="Sdo1/SBDS-like"/>
</dbReference>
<feature type="domain" description="Ribosome maturation protein SDO1/SBDS central" evidence="3">
    <location>
        <begin position="101"/>
        <end position="161"/>
    </location>
</feature>
<dbReference type="Gene3D" id="3.30.70.240">
    <property type="match status" value="1"/>
</dbReference>
<comment type="caution">
    <text evidence="5">The sequence shown here is derived from an EMBL/GenBank/DDBJ whole genome shotgun (WGS) entry which is preliminary data.</text>
</comment>
<dbReference type="EMBL" id="DRKW01000080">
    <property type="protein sequence ID" value="HEB73872.1"/>
    <property type="molecule type" value="Genomic_DNA"/>
</dbReference>
<reference evidence="5" key="1">
    <citation type="journal article" date="2020" name="mSystems">
        <title>Genome- and Community-Level Interaction Insights into Carbon Utilization and Element Cycling Functions of Hydrothermarchaeota in Hydrothermal Sediment.</title>
        <authorList>
            <person name="Zhou Z."/>
            <person name="Liu Y."/>
            <person name="Xu W."/>
            <person name="Pan J."/>
            <person name="Luo Z.H."/>
            <person name="Li M."/>
        </authorList>
    </citation>
    <scope>NUCLEOTIDE SEQUENCE [LARGE SCALE GENOMIC DNA]</scope>
    <source>
        <strain evidence="5">HyVt-45</strain>
    </source>
</reference>
<feature type="domain" description="Ribosome maturation protein SDO1/SBDS N-terminal" evidence="2">
    <location>
        <begin position="7"/>
        <end position="93"/>
    </location>
</feature>
<evidence type="ECO:0000256" key="1">
    <source>
        <dbReference type="ARBA" id="ARBA00007433"/>
    </source>
</evidence>
<feature type="domain" description="Ribosome maturation protein SDO1/SBDS C-terminal" evidence="4">
    <location>
        <begin position="164"/>
        <end position="231"/>
    </location>
</feature>